<evidence type="ECO:0000313" key="3">
    <source>
        <dbReference type="EMBL" id="JAD00802.1"/>
    </source>
</evidence>
<keyword evidence="2" id="KW-0732">Signal</keyword>
<accession>A0A0A1WPR6</accession>
<feature type="region of interest" description="Disordered" evidence="1">
    <location>
        <begin position="466"/>
        <end position="489"/>
    </location>
</feature>
<evidence type="ECO:0000256" key="1">
    <source>
        <dbReference type="SAM" id="MobiDB-lite"/>
    </source>
</evidence>
<feature type="chain" id="PRO_5011029337" evidence="2">
    <location>
        <begin position="21"/>
        <end position="489"/>
    </location>
</feature>
<reference evidence="3" key="1">
    <citation type="submission" date="2014-11" db="EMBL/GenBank/DDBJ databases">
        <authorList>
            <person name="Geib S."/>
        </authorList>
    </citation>
    <scope>NUCLEOTIDE SEQUENCE</scope>
</reference>
<feature type="region of interest" description="Disordered" evidence="1">
    <location>
        <begin position="108"/>
        <end position="133"/>
    </location>
</feature>
<feature type="signal peptide" evidence="2">
    <location>
        <begin position="1"/>
        <end position="20"/>
    </location>
</feature>
<sequence>MKFFVFYGAAVVLLALNAYASAPTKAEARIRVAVKPKREAPLSSGYHGPSYKYLPPSSAAIGSNYNSYSSHGSSSSAASFGASGSAGLGYDYAHASAPKIETYIVQTEPAHSVHSSGGSSGSHHYTGHGSASHSAGGGYRYSSGAASHYSSAGAALLGHSGISSGGGHYKYQTKARPHVQTLILPAQTLTHGAVGSSSSSGGIHSSVNHGSGFGGAHGNFGSVGYQYAPTFGSSSHSTAGSGFGGAHGSAFAGAHSSAGAAFSGHSSANLGGHSVTYNPQQGYSYNGHSGINGAAFALGNSAHGAQFAHGGSSGGGATITFNNQDGYSNQEYASHSAPSIPSTSYGVPAGPAVASYHGGAADAGGNSYHGSADETPAYAVGHKGLGHFSFSASKPHALQSNFISSGNSVGHSEHSGRAPFKPSTLLGTSYEVSGPAAQYLPPTSPGYEYQSHAVLQGGAAAAGHINEPDSAYLPPVSTPGASYLPPQQH</sequence>
<proteinExistence type="predicted"/>
<evidence type="ECO:0000313" key="4">
    <source>
        <dbReference type="EMBL" id="JAD04581.1"/>
    </source>
</evidence>
<name>A0A0A1WPR6_ZEUCU</name>
<dbReference type="EMBL" id="GBXI01004962">
    <property type="protein sequence ID" value="JAD09330.1"/>
    <property type="molecule type" value="Transcribed_RNA"/>
</dbReference>
<dbReference type="EMBL" id="GBXI01013490">
    <property type="protein sequence ID" value="JAD00802.1"/>
    <property type="molecule type" value="Transcribed_RNA"/>
</dbReference>
<feature type="compositionally biased region" description="Low complexity" evidence="1">
    <location>
        <begin position="110"/>
        <end position="133"/>
    </location>
</feature>
<evidence type="ECO:0000313" key="5">
    <source>
        <dbReference type="EMBL" id="JAD09330.1"/>
    </source>
</evidence>
<organism evidence="3">
    <name type="scientific">Zeugodacus cucurbitae</name>
    <name type="common">Melon fruit fly</name>
    <name type="synonym">Bactrocera cucurbitae</name>
    <dbReference type="NCBI Taxonomy" id="28588"/>
    <lineage>
        <taxon>Eukaryota</taxon>
        <taxon>Metazoa</taxon>
        <taxon>Ecdysozoa</taxon>
        <taxon>Arthropoda</taxon>
        <taxon>Hexapoda</taxon>
        <taxon>Insecta</taxon>
        <taxon>Pterygota</taxon>
        <taxon>Neoptera</taxon>
        <taxon>Endopterygota</taxon>
        <taxon>Diptera</taxon>
        <taxon>Brachycera</taxon>
        <taxon>Muscomorpha</taxon>
        <taxon>Tephritoidea</taxon>
        <taxon>Tephritidae</taxon>
        <taxon>Zeugodacus</taxon>
        <taxon>Zeugodacus</taxon>
    </lineage>
</organism>
<protein>
    <submittedName>
        <fullName evidence="3">Uncharacterized protein</fullName>
    </submittedName>
</protein>
<dbReference type="EMBL" id="GBXI01009711">
    <property type="protein sequence ID" value="JAD04581.1"/>
    <property type="molecule type" value="Transcribed_RNA"/>
</dbReference>
<dbReference type="AlphaFoldDB" id="A0A0A1WPR6"/>
<evidence type="ECO:0000256" key="2">
    <source>
        <dbReference type="SAM" id="SignalP"/>
    </source>
</evidence>
<gene>
    <name evidence="3" type="ORF">g.56114</name>
    <name evidence="5" type="ORF">g.56130</name>
    <name evidence="4" type="ORF">g.56136</name>
</gene>
<dbReference type="OrthoDB" id="8070155at2759"/>
<reference evidence="3" key="2">
    <citation type="journal article" date="2015" name="Gigascience">
        <title>Reconstructing a comprehensive transcriptome assembly of a white-pupal translocated strain of the pest fruit fly Bactrocera cucurbitae.</title>
        <authorList>
            <person name="Sim S.B."/>
            <person name="Calla B."/>
            <person name="Hall B."/>
            <person name="DeRego T."/>
            <person name="Geib S.M."/>
        </authorList>
    </citation>
    <scope>NUCLEOTIDE SEQUENCE</scope>
</reference>